<dbReference type="STRING" id="7574.A0A1S3HP43"/>
<protein>
    <recommendedName>
        <fullName evidence="2">guanylate cyclase</fullName>
        <ecNumber evidence="2">4.6.1.2</ecNumber>
    </recommendedName>
</protein>
<reference evidence="16" key="1">
    <citation type="submission" date="2025-08" db="UniProtKB">
        <authorList>
            <consortium name="RefSeq"/>
        </authorList>
    </citation>
    <scope>IDENTIFICATION</scope>
    <source>
        <tissue evidence="16">Gonads</tissue>
    </source>
</reference>
<dbReference type="InParanoid" id="A0A1S3HP43"/>
<evidence type="ECO:0000256" key="13">
    <source>
        <dbReference type="SAM" id="Phobius"/>
    </source>
</evidence>
<accession>A0A1S3HP43</accession>
<keyword evidence="4" id="KW-0732">Signal</keyword>
<evidence type="ECO:0000256" key="4">
    <source>
        <dbReference type="ARBA" id="ARBA00022729"/>
    </source>
</evidence>
<dbReference type="Gene3D" id="6.10.250.780">
    <property type="match status" value="1"/>
</dbReference>
<dbReference type="RefSeq" id="XP_013387800.1">
    <property type="nucleotide sequence ID" value="XM_013532346.1"/>
</dbReference>
<evidence type="ECO:0000256" key="9">
    <source>
        <dbReference type="ARBA" id="ARBA00023170"/>
    </source>
</evidence>
<dbReference type="Pfam" id="PF07701">
    <property type="entry name" value="HNOBA"/>
    <property type="match status" value="1"/>
</dbReference>
<keyword evidence="8 13" id="KW-0472">Membrane</keyword>
<dbReference type="Pfam" id="PF00211">
    <property type="entry name" value="Guanylate_cyc"/>
    <property type="match status" value="1"/>
</dbReference>
<dbReference type="SUPFAM" id="SSF55073">
    <property type="entry name" value="Nucleotide cyclase"/>
    <property type="match status" value="1"/>
</dbReference>
<dbReference type="InterPro" id="IPR013587">
    <property type="entry name" value="Nitrate/nitrite_sensing"/>
</dbReference>
<evidence type="ECO:0000259" key="14">
    <source>
        <dbReference type="PROSITE" id="PS50125"/>
    </source>
</evidence>
<dbReference type="InterPro" id="IPR011645">
    <property type="entry name" value="HNOB_dom_associated"/>
</dbReference>
<keyword evidence="12" id="KW-0141">cGMP biosynthesis</keyword>
<evidence type="ECO:0000313" key="15">
    <source>
        <dbReference type="Proteomes" id="UP000085678"/>
    </source>
</evidence>
<evidence type="ECO:0000256" key="12">
    <source>
        <dbReference type="ARBA" id="ARBA00023293"/>
    </source>
</evidence>
<dbReference type="AlphaFoldDB" id="A0A1S3HP43"/>
<keyword evidence="9" id="KW-0675">Receptor</keyword>
<dbReference type="GO" id="GO:0005886">
    <property type="term" value="C:plasma membrane"/>
    <property type="evidence" value="ECO:0007669"/>
    <property type="project" value="TreeGrafter"/>
</dbReference>
<feature type="domain" description="Guanylate cyclase" evidence="14">
    <location>
        <begin position="456"/>
        <end position="586"/>
    </location>
</feature>
<dbReference type="GO" id="GO:0007168">
    <property type="term" value="P:receptor guanylyl cyclase signaling pathway"/>
    <property type="evidence" value="ECO:0007669"/>
    <property type="project" value="TreeGrafter"/>
</dbReference>
<keyword evidence="6 13" id="KW-1133">Transmembrane helix</keyword>
<evidence type="ECO:0000256" key="2">
    <source>
        <dbReference type="ARBA" id="ARBA00012202"/>
    </source>
</evidence>
<dbReference type="GO" id="GO:0004383">
    <property type="term" value="F:guanylate cyclase activity"/>
    <property type="evidence" value="ECO:0007669"/>
    <property type="project" value="UniProtKB-EC"/>
</dbReference>
<dbReference type="GO" id="GO:0004016">
    <property type="term" value="F:adenylate cyclase activity"/>
    <property type="evidence" value="ECO:0007669"/>
    <property type="project" value="TreeGrafter"/>
</dbReference>
<comment type="subcellular location">
    <subcellularLocation>
        <location evidence="1">Membrane</location>
        <topology evidence="1">Single-pass type I membrane protein</topology>
    </subcellularLocation>
</comment>
<evidence type="ECO:0000256" key="1">
    <source>
        <dbReference type="ARBA" id="ARBA00004479"/>
    </source>
</evidence>
<dbReference type="GO" id="GO:0035556">
    <property type="term" value="P:intracellular signal transduction"/>
    <property type="evidence" value="ECO:0007669"/>
    <property type="project" value="InterPro"/>
</dbReference>
<dbReference type="FunFam" id="3.30.70.1230:FF:000004">
    <property type="entry name" value="Guanylate cyclase"/>
    <property type="match status" value="1"/>
</dbReference>
<evidence type="ECO:0000256" key="3">
    <source>
        <dbReference type="ARBA" id="ARBA00022692"/>
    </source>
</evidence>
<dbReference type="EC" id="4.6.1.2" evidence="2"/>
<dbReference type="InterPro" id="IPR050401">
    <property type="entry name" value="Cyclic_nucleotide_synthase"/>
</dbReference>
<dbReference type="OrthoDB" id="1890790at2759"/>
<dbReference type="InterPro" id="IPR029787">
    <property type="entry name" value="Nucleotide_cyclase"/>
</dbReference>
<dbReference type="FunCoup" id="A0A1S3HP43">
    <property type="interactions" value="1"/>
</dbReference>
<dbReference type="Proteomes" id="UP000085678">
    <property type="component" value="Unplaced"/>
</dbReference>
<evidence type="ECO:0000256" key="6">
    <source>
        <dbReference type="ARBA" id="ARBA00022989"/>
    </source>
</evidence>
<evidence type="ECO:0000256" key="8">
    <source>
        <dbReference type="ARBA" id="ARBA00023136"/>
    </source>
</evidence>
<dbReference type="SMART" id="SM00044">
    <property type="entry name" value="CYCc"/>
    <property type="match status" value="1"/>
</dbReference>
<dbReference type="GeneID" id="106156906"/>
<evidence type="ECO:0000256" key="10">
    <source>
        <dbReference type="ARBA" id="ARBA00023180"/>
    </source>
</evidence>
<name>A0A1S3HP43_LINAN</name>
<dbReference type="GO" id="GO:0005525">
    <property type="term" value="F:GTP binding"/>
    <property type="evidence" value="ECO:0007669"/>
    <property type="project" value="UniProtKB-KW"/>
</dbReference>
<sequence length="695" mass="78655">MDRRKNKVSPILQASACNTSQRSLRAGGFRFGADSPESMTHSQLDLAIMEMMNINPTRTPWQICEGNPITTKGKRLQMAKMLMLTLFPCLVLMGITAGIWGQRIVSYVKTIGQCINVERFVKNLQDERDKSVLYLSEIGRDPRAKQELLSQYPLTDKAYEDLPLWPLRALSSKSHYQSKEAFLAYLNEHRYEFFSQGKTERTELAFYTEHINMFLQWLFSLADGRVATGSVWKEMVAFLHVADAKTKLGTERALGVYYFTKGHFDNAESYLQFIESQDNANTTVASASLYSSLVGQVFHREFLDNKSLADDIKFMRASIVHVENPFEKSNGSLSLARYWFDNLTYQMDVMLHIQQLLCENMIETLRVREKEEVIELGAEGSVFAVALIVCPLIIQAIYTMTSRMHVFSISLADKTKQLNKEKNRTDTLLYQMLPKAVAETLKKNEEVTAEFYESVTIFFSDIVGFTDISASSSPFQVVQMLNSLYSSFDERIGRYDVYKVETIGDAYMVASGLPKRNGNRHSAEIATMSLDLLDHISQLEIPHMPEKKFRLRIGLHTGSVVAGVVGLKMPRYCLFGETVSIASRMESFGSPNKIHLSGTTHAALTEIGGFSMTRREKEIVLGDSMLSMVIKGDISTYWLWDKEGMHRRQAFNSSQQSVDHDNAYSPACSPGPEACHIPDNPFIQRRGSVVICDEN</sequence>
<evidence type="ECO:0000256" key="5">
    <source>
        <dbReference type="ARBA" id="ARBA00022741"/>
    </source>
</evidence>
<evidence type="ECO:0000313" key="16">
    <source>
        <dbReference type="RefSeq" id="XP_013387800.1"/>
    </source>
</evidence>
<evidence type="ECO:0000256" key="11">
    <source>
        <dbReference type="ARBA" id="ARBA00023239"/>
    </source>
</evidence>
<keyword evidence="3 13" id="KW-0812">Transmembrane</keyword>
<dbReference type="Pfam" id="PF08376">
    <property type="entry name" value="NIT"/>
    <property type="match status" value="1"/>
</dbReference>
<proteinExistence type="predicted"/>
<keyword evidence="15" id="KW-1185">Reference proteome</keyword>
<dbReference type="KEGG" id="lak:106156906"/>
<evidence type="ECO:0000256" key="7">
    <source>
        <dbReference type="ARBA" id="ARBA00023134"/>
    </source>
</evidence>
<keyword evidence="7" id="KW-0342">GTP-binding</keyword>
<keyword evidence="11" id="KW-0456">Lyase</keyword>
<dbReference type="InterPro" id="IPR001054">
    <property type="entry name" value="A/G_cyclase"/>
</dbReference>
<dbReference type="CDD" id="cd07302">
    <property type="entry name" value="CHD"/>
    <property type="match status" value="1"/>
</dbReference>
<keyword evidence="10" id="KW-0325">Glycoprotein</keyword>
<keyword evidence="5" id="KW-0547">Nucleotide-binding</keyword>
<dbReference type="PROSITE" id="PS50125">
    <property type="entry name" value="GUANYLATE_CYCLASE_2"/>
    <property type="match status" value="1"/>
</dbReference>
<dbReference type="PANTHER" id="PTHR11920:SF501">
    <property type="entry name" value="GUANYLATE CYCLASE 32E"/>
    <property type="match status" value="1"/>
</dbReference>
<organism evidence="15 16">
    <name type="scientific">Lingula anatina</name>
    <name type="common">Brachiopod</name>
    <name type="synonym">Lingula unguis</name>
    <dbReference type="NCBI Taxonomy" id="7574"/>
    <lineage>
        <taxon>Eukaryota</taxon>
        <taxon>Metazoa</taxon>
        <taxon>Spiralia</taxon>
        <taxon>Lophotrochozoa</taxon>
        <taxon>Brachiopoda</taxon>
        <taxon>Linguliformea</taxon>
        <taxon>Lingulata</taxon>
        <taxon>Lingulida</taxon>
        <taxon>Linguloidea</taxon>
        <taxon>Lingulidae</taxon>
        <taxon>Lingula</taxon>
    </lineage>
</organism>
<dbReference type="Gene3D" id="3.30.70.1230">
    <property type="entry name" value="Nucleotide cyclase"/>
    <property type="match status" value="1"/>
</dbReference>
<feature type="transmembrane region" description="Helical" evidence="13">
    <location>
        <begin position="81"/>
        <end position="101"/>
    </location>
</feature>
<gene>
    <name evidence="16" type="primary">LOC106156906</name>
</gene>
<dbReference type="PANTHER" id="PTHR11920">
    <property type="entry name" value="GUANYLYL CYCLASE"/>
    <property type="match status" value="1"/>
</dbReference>
<dbReference type="GO" id="GO:0001653">
    <property type="term" value="F:peptide receptor activity"/>
    <property type="evidence" value="ECO:0007669"/>
    <property type="project" value="TreeGrafter"/>
</dbReference>